<name>G9YSV9_FLAPL</name>
<accession>G9YSV9</accession>
<reference evidence="1 2" key="1">
    <citation type="submission" date="2011-08" db="EMBL/GenBank/DDBJ databases">
        <authorList>
            <person name="Weinstock G."/>
            <person name="Sodergren E."/>
            <person name="Clifton S."/>
            <person name="Fulton L."/>
            <person name="Fulton B."/>
            <person name="Courtney L."/>
            <person name="Fronick C."/>
            <person name="Harrison M."/>
            <person name="Strong C."/>
            <person name="Farmer C."/>
            <person name="Delahaunty K."/>
            <person name="Markovic C."/>
            <person name="Hall O."/>
            <person name="Minx P."/>
            <person name="Tomlinson C."/>
            <person name="Mitreva M."/>
            <person name="Hou S."/>
            <person name="Chen J."/>
            <person name="Wollam A."/>
            <person name="Pepin K.H."/>
            <person name="Johnson M."/>
            <person name="Bhonagiri V."/>
            <person name="Zhang X."/>
            <person name="Suruliraj S."/>
            <person name="Warren W."/>
            <person name="Chinwalla A."/>
            <person name="Mardis E.R."/>
            <person name="Wilson R.K."/>
        </authorList>
    </citation>
    <scope>NUCLEOTIDE SEQUENCE [LARGE SCALE GENOMIC DNA]</scope>
    <source>
        <strain evidence="1 2">ATCC 29863</strain>
    </source>
</reference>
<dbReference type="Proteomes" id="UP000004459">
    <property type="component" value="Unassembled WGS sequence"/>
</dbReference>
<protein>
    <submittedName>
        <fullName evidence="1">Uncharacterized protein</fullName>
    </submittedName>
</protein>
<gene>
    <name evidence="1" type="ORF">HMPREF0372_02617</name>
</gene>
<dbReference type="AlphaFoldDB" id="G9YSV9"/>
<organism evidence="1 2">
    <name type="scientific">Flavonifractor plautii ATCC 29863</name>
    <dbReference type="NCBI Taxonomy" id="411475"/>
    <lineage>
        <taxon>Bacteria</taxon>
        <taxon>Bacillati</taxon>
        <taxon>Bacillota</taxon>
        <taxon>Clostridia</taxon>
        <taxon>Eubacteriales</taxon>
        <taxon>Oscillospiraceae</taxon>
        <taxon>Flavonifractor</taxon>
    </lineage>
</organism>
<comment type="caution">
    <text evidence="1">The sequence shown here is derived from an EMBL/GenBank/DDBJ whole genome shotgun (WGS) entry which is preliminary data.</text>
</comment>
<proteinExistence type="predicted"/>
<evidence type="ECO:0000313" key="2">
    <source>
        <dbReference type="Proteomes" id="UP000004459"/>
    </source>
</evidence>
<dbReference type="EMBL" id="AGCK01000221">
    <property type="protein sequence ID" value="EHM44661.1"/>
    <property type="molecule type" value="Genomic_DNA"/>
</dbReference>
<evidence type="ECO:0000313" key="1">
    <source>
        <dbReference type="EMBL" id="EHM44661.1"/>
    </source>
</evidence>
<dbReference type="HOGENOM" id="CLU_3310144_0_0_9"/>
<sequence length="39" mass="4592">MIAAMVSSPSISFLARYYNSVRFKRQARPAFFPNQYTQF</sequence>